<keyword evidence="3" id="KW-1185">Reference proteome</keyword>
<evidence type="ECO:0000313" key="2">
    <source>
        <dbReference type="EMBL" id="UYV69733.1"/>
    </source>
</evidence>
<dbReference type="InterPro" id="IPR036397">
    <property type="entry name" value="RNaseH_sf"/>
</dbReference>
<proteinExistence type="predicted"/>
<gene>
    <name evidence="2" type="ORF">LAZ67_7000520</name>
</gene>
<dbReference type="EMBL" id="CP092869">
    <property type="protein sequence ID" value="UYV69733.1"/>
    <property type="molecule type" value="Genomic_DNA"/>
</dbReference>
<dbReference type="Proteomes" id="UP001235939">
    <property type="component" value="Chromosome 07"/>
</dbReference>
<feature type="region of interest" description="Disordered" evidence="1">
    <location>
        <begin position="40"/>
        <end position="67"/>
    </location>
</feature>
<sequence>MENRRYQLIPSYISQEDMLEMTERIWNRKTKIITGDETWVNGYDPETKRQSAEWRGQGDPRPKNPGY</sequence>
<evidence type="ECO:0000256" key="1">
    <source>
        <dbReference type="SAM" id="MobiDB-lite"/>
    </source>
</evidence>
<accession>A0ABY6KPQ4</accession>
<protein>
    <submittedName>
        <fullName evidence="2">Uncharacterized protein</fullName>
    </submittedName>
</protein>
<evidence type="ECO:0000313" key="3">
    <source>
        <dbReference type="Proteomes" id="UP001235939"/>
    </source>
</evidence>
<organism evidence="2 3">
    <name type="scientific">Cordylochernes scorpioides</name>
    <dbReference type="NCBI Taxonomy" id="51811"/>
    <lineage>
        <taxon>Eukaryota</taxon>
        <taxon>Metazoa</taxon>
        <taxon>Ecdysozoa</taxon>
        <taxon>Arthropoda</taxon>
        <taxon>Chelicerata</taxon>
        <taxon>Arachnida</taxon>
        <taxon>Pseudoscorpiones</taxon>
        <taxon>Cheliferoidea</taxon>
        <taxon>Chernetidae</taxon>
        <taxon>Cordylochernes</taxon>
    </lineage>
</organism>
<dbReference type="Gene3D" id="3.30.420.10">
    <property type="entry name" value="Ribonuclease H-like superfamily/Ribonuclease H"/>
    <property type="match status" value="1"/>
</dbReference>
<reference evidence="2 3" key="1">
    <citation type="submission" date="2022-01" db="EMBL/GenBank/DDBJ databases">
        <title>A chromosomal length assembly of Cordylochernes scorpioides.</title>
        <authorList>
            <person name="Zeh D."/>
            <person name="Zeh J."/>
        </authorList>
    </citation>
    <scope>NUCLEOTIDE SEQUENCE [LARGE SCALE GENOMIC DNA]</scope>
    <source>
        <strain evidence="2">IN4F17</strain>
        <tissue evidence="2">Whole Body</tissue>
    </source>
</reference>
<name>A0ABY6KPQ4_9ARAC</name>
<feature type="compositionally biased region" description="Basic and acidic residues" evidence="1">
    <location>
        <begin position="45"/>
        <end position="67"/>
    </location>
</feature>